<feature type="signal peptide" evidence="1">
    <location>
        <begin position="1"/>
        <end position="29"/>
    </location>
</feature>
<organism evidence="2">
    <name type="scientific">uncultured delta proteobacterium</name>
    <dbReference type="NCBI Taxonomy" id="34034"/>
    <lineage>
        <taxon>Bacteria</taxon>
        <taxon>Deltaproteobacteria</taxon>
        <taxon>environmental samples</taxon>
    </lineage>
</organism>
<evidence type="ECO:0000313" key="2">
    <source>
        <dbReference type="EMBL" id="SBW08194.1"/>
    </source>
</evidence>
<dbReference type="EMBL" id="FLUQ01000004">
    <property type="protein sequence ID" value="SBW08194.1"/>
    <property type="molecule type" value="Genomic_DNA"/>
</dbReference>
<accession>A0A212K903</accession>
<feature type="chain" id="PRO_5012103481" evidence="1">
    <location>
        <begin position="30"/>
        <end position="81"/>
    </location>
</feature>
<protein>
    <submittedName>
        <fullName evidence="2">Uncharacterized protein</fullName>
    </submittedName>
</protein>
<name>A0A212K903_9DELT</name>
<sequence>MSHHSSWFLYKTTVLSFAFLLFLATTALAAQREIIVMEMDVPAYASLEEAQKGKTDATLEAFPLMMAGEQYAYIVLEDAHC</sequence>
<gene>
    <name evidence="2" type="ORF">KL86DPRO_40040</name>
</gene>
<reference evidence="2" key="1">
    <citation type="submission" date="2016-04" db="EMBL/GenBank/DDBJ databases">
        <authorList>
            <person name="Evans L.H."/>
            <person name="Alamgir A."/>
            <person name="Owens N."/>
            <person name="Weber N.D."/>
            <person name="Virtaneva K."/>
            <person name="Barbian K."/>
            <person name="Babar A."/>
            <person name="Rosenke K."/>
        </authorList>
    </citation>
    <scope>NUCLEOTIDE SEQUENCE</scope>
    <source>
        <strain evidence="2">86</strain>
    </source>
</reference>
<proteinExistence type="predicted"/>
<keyword evidence="1" id="KW-0732">Signal</keyword>
<evidence type="ECO:0000256" key="1">
    <source>
        <dbReference type="SAM" id="SignalP"/>
    </source>
</evidence>
<dbReference type="AlphaFoldDB" id="A0A212K903"/>